<keyword evidence="3" id="KW-1133">Transmembrane helix</keyword>
<evidence type="ECO:0000259" key="4">
    <source>
        <dbReference type="Pfam" id="PF01757"/>
    </source>
</evidence>
<dbReference type="GO" id="GO:0016746">
    <property type="term" value="F:acyltransferase activity"/>
    <property type="evidence" value="ECO:0007669"/>
    <property type="project" value="UniProtKB-KW"/>
</dbReference>
<sequence length="382" mass="43522">MIYSHSSGRIVGRNPIHEPEELFLINNHRIALQASRGAAANLVLLFHTSAMSFKYFQFDFLGVGTLERSGGVDFFFLLTGFLLYLTYGNKIGTKTTVFPYLTNRLIRIYPFYWLITLVVLPVYFLVPSFGYGYETHINTIINSFLLLPQTHGPVLPVAWSLSYFVLFYLVFSLLMTLGKKPAYLLVSIWTAITLCHFLNVPLISADIDRHVYLNFLFSEINLEFITGCLLAKWAKHHKSKYYKLLILIGTLCFLLIWINNKYLLIPYHNYLLFIIPSSLILLGATSVPEQLQLPNWVKRLSKLGDASYTILLTHLLFISVLMKLSVATHIVDNLGFLFTDLIIVGMTVPLCYMTYRFAESPFVKGLKSATILRSSKPSNAIT</sequence>
<evidence type="ECO:0000313" key="6">
    <source>
        <dbReference type="Proteomes" id="UP000653578"/>
    </source>
</evidence>
<dbReference type="Pfam" id="PF01757">
    <property type="entry name" value="Acyl_transf_3"/>
    <property type="match status" value="1"/>
</dbReference>
<evidence type="ECO:0000313" key="5">
    <source>
        <dbReference type="EMBL" id="NOU66261.1"/>
    </source>
</evidence>
<feature type="transmembrane region" description="Helical" evidence="3">
    <location>
        <begin position="241"/>
        <end position="258"/>
    </location>
</feature>
<keyword evidence="5" id="KW-0012">Acyltransferase</keyword>
<feature type="transmembrane region" description="Helical" evidence="3">
    <location>
        <begin position="38"/>
        <end position="58"/>
    </location>
</feature>
<feature type="domain" description="Acyltransferase 3" evidence="4">
    <location>
        <begin position="31"/>
        <end position="356"/>
    </location>
</feature>
<comment type="caution">
    <text evidence="5">The sequence shown here is derived from an EMBL/GenBank/DDBJ whole genome shotgun (WGS) entry which is preliminary data.</text>
</comment>
<comment type="subcellular location">
    <subcellularLocation>
        <location evidence="1">Membrane</location>
    </subcellularLocation>
</comment>
<dbReference type="Proteomes" id="UP000653578">
    <property type="component" value="Unassembled WGS sequence"/>
</dbReference>
<feature type="transmembrane region" description="Helical" evidence="3">
    <location>
        <begin position="270"/>
        <end position="287"/>
    </location>
</feature>
<accession>A0ABX1XDL4</accession>
<evidence type="ECO:0000256" key="1">
    <source>
        <dbReference type="ARBA" id="ARBA00004370"/>
    </source>
</evidence>
<feature type="transmembrane region" description="Helical" evidence="3">
    <location>
        <begin position="308"/>
        <end position="330"/>
    </location>
</feature>
<name>A0ABX1XDL4_9BACL</name>
<dbReference type="PANTHER" id="PTHR23028:SF131">
    <property type="entry name" value="BLR2367 PROTEIN"/>
    <property type="match status" value="1"/>
</dbReference>
<evidence type="ECO:0000256" key="2">
    <source>
        <dbReference type="ARBA" id="ARBA00007400"/>
    </source>
</evidence>
<keyword evidence="6" id="KW-1185">Reference proteome</keyword>
<gene>
    <name evidence="5" type="ORF">GC096_19660</name>
</gene>
<dbReference type="EMBL" id="WHNY01000060">
    <property type="protein sequence ID" value="NOU66261.1"/>
    <property type="molecule type" value="Genomic_DNA"/>
</dbReference>
<evidence type="ECO:0000256" key="3">
    <source>
        <dbReference type="SAM" id="Phobius"/>
    </source>
</evidence>
<feature type="transmembrane region" description="Helical" evidence="3">
    <location>
        <begin position="154"/>
        <end position="175"/>
    </location>
</feature>
<keyword evidence="5" id="KW-0808">Transferase</keyword>
<protein>
    <submittedName>
        <fullName evidence="5">Acyltransferase family protein</fullName>
    </submittedName>
</protein>
<proteinExistence type="inferred from homology"/>
<dbReference type="PANTHER" id="PTHR23028">
    <property type="entry name" value="ACETYLTRANSFERASE"/>
    <property type="match status" value="1"/>
</dbReference>
<keyword evidence="3" id="KW-0472">Membrane</keyword>
<dbReference type="InterPro" id="IPR050879">
    <property type="entry name" value="Acyltransferase_3"/>
</dbReference>
<reference evidence="5 6" key="1">
    <citation type="submission" date="2019-10" db="EMBL/GenBank/DDBJ databases">
        <title>Description of Paenibacillus humi sp. nov.</title>
        <authorList>
            <person name="Carlier A."/>
            <person name="Qi S."/>
        </authorList>
    </citation>
    <scope>NUCLEOTIDE SEQUENCE [LARGE SCALE GENOMIC DNA]</scope>
    <source>
        <strain evidence="5 6">LMG 31461</strain>
    </source>
</reference>
<feature type="transmembrane region" description="Helical" evidence="3">
    <location>
        <begin position="108"/>
        <end position="126"/>
    </location>
</feature>
<comment type="similarity">
    <text evidence="2">Belongs to the acyltransferase 3 family.</text>
</comment>
<keyword evidence="3" id="KW-0812">Transmembrane</keyword>
<organism evidence="5 6">
    <name type="scientific">Paenibacillus plantarum</name>
    <dbReference type="NCBI Taxonomy" id="2654975"/>
    <lineage>
        <taxon>Bacteria</taxon>
        <taxon>Bacillati</taxon>
        <taxon>Bacillota</taxon>
        <taxon>Bacilli</taxon>
        <taxon>Bacillales</taxon>
        <taxon>Paenibacillaceae</taxon>
        <taxon>Paenibacillus</taxon>
    </lineage>
</organism>
<feature type="transmembrane region" description="Helical" evidence="3">
    <location>
        <begin position="70"/>
        <end position="87"/>
    </location>
</feature>
<feature type="transmembrane region" description="Helical" evidence="3">
    <location>
        <begin position="336"/>
        <end position="355"/>
    </location>
</feature>
<feature type="transmembrane region" description="Helical" evidence="3">
    <location>
        <begin position="182"/>
        <end position="205"/>
    </location>
</feature>
<dbReference type="InterPro" id="IPR002656">
    <property type="entry name" value="Acyl_transf_3_dom"/>
</dbReference>